<organism evidence="4 5">
    <name type="scientific">Brevibacillus agri</name>
    <dbReference type="NCBI Taxonomy" id="51101"/>
    <lineage>
        <taxon>Bacteria</taxon>
        <taxon>Bacillati</taxon>
        <taxon>Bacillota</taxon>
        <taxon>Bacilli</taxon>
        <taxon>Bacillales</taxon>
        <taxon>Paenibacillaceae</taxon>
        <taxon>Brevibacillus</taxon>
    </lineage>
</organism>
<evidence type="ECO:0000313" key="4">
    <source>
        <dbReference type="EMBL" id="RNB55219.1"/>
    </source>
</evidence>
<feature type="domain" description="OLD protein-like TOPRIM" evidence="2">
    <location>
        <begin position="394"/>
        <end position="468"/>
    </location>
</feature>
<dbReference type="InterPro" id="IPR034139">
    <property type="entry name" value="TOPRIM_OLD"/>
</dbReference>
<evidence type="ECO:0000313" key="6">
    <source>
        <dbReference type="Proteomes" id="UP000317180"/>
    </source>
</evidence>
<dbReference type="Proteomes" id="UP000317180">
    <property type="component" value="Unassembled WGS sequence"/>
</dbReference>
<dbReference type="RefSeq" id="WP_122952930.1">
    <property type="nucleotide sequence ID" value="NZ_BJOD01000104.1"/>
</dbReference>
<dbReference type="InterPro" id="IPR041685">
    <property type="entry name" value="AAA_GajA/Old/RecF-like"/>
</dbReference>
<dbReference type="Pfam" id="PF20469">
    <property type="entry name" value="OLD-like_TOPRIM"/>
    <property type="match status" value="1"/>
</dbReference>
<dbReference type="Proteomes" id="UP000276178">
    <property type="component" value="Unassembled WGS sequence"/>
</dbReference>
<reference evidence="3 6" key="2">
    <citation type="submission" date="2019-06" db="EMBL/GenBank/DDBJ databases">
        <title>Whole genome shotgun sequence of Brevibacillus agri NBRC 15538.</title>
        <authorList>
            <person name="Hosoyama A."/>
            <person name="Uohara A."/>
            <person name="Ohji S."/>
            <person name="Ichikawa N."/>
        </authorList>
    </citation>
    <scope>NUCLEOTIDE SEQUENCE [LARGE SCALE GENOMIC DNA]</scope>
    <source>
        <strain evidence="3 6">NBRC 15538</strain>
    </source>
</reference>
<dbReference type="InterPro" id="IPR027417">
    <property type="entry name" value="P-loop_NTPase"/>
</dbReference>
<name>A0A3M8AVP4_9BACL</name>
<dbReference type="PANTHER" id="PTHR43581:SF4">
    <property type="entry name" value="ATP_GTP PHOSPHATASE"/>
    <property type="match status" value="1"/>
</dbReference>
<dbReference type="GeneID" id="82810898"/>
<sequence length="694" mass="78570">MFLRQLNIWNFRKYGVSVQDSKLPGLVVPFNESFNLLIGENDSGKTAIVDAIKMTLGTSSEDSFRISESDFHVDKDGNTAQEIKIECIFSGLSEKEAGIFLEWLTFDKDGKYELQVRMTAKKVKNDLLFSERIERTVKAGPENASSKLEGLARELLKSTYLKPLRDAENELKPGVRSRLAQILKNHRAFRKNNSLERHPLEIAFQEANDKVEEFFDLPYSDGEDKTIKSELTAYLDSFFHEPMNGEEKHESKFKITPVKLNEILKKLSLLLEDVPSGLGSLNLLFIAAELLLHDDALSIGPNITLIEEIEAHLHPQAQLRLIKYLQKNRSEGATGGQFILTTHSTTLAASTKLEHIILVHDGTAYPMNGENTKLELEDYKFLERFLDSTKANLFFAKGVIFVEGDAENLLVPAIAELIGRPLHKYGVSIVNIGNTAFNRYVNIYSRSEKWLNDFPQLKVPVAVITDVDIKPMPYYHDSDENTIKAIYVIRDEHLPFIAGKMNVEKEDIISLVLQSFSTKKALTATLEMYSTELSNGDINEIADLTKEDLSQETIDSLRESRALSLRTEYGNNENIQVFVAANWTLEYEIAMSSLRNELLDAIHNVKYKNPSSVANLKKLVDIKQKIEGLSFREAAAYEIYKPLLEKKVSKASVAQQLALLLHENESARERVIQDEYLKYLREAIYHVTGGPSND</sequence>
<dbReference type="PANTHER" id="PTHR43581">
    <property type="entry name" value="ATP/GTP PHOSPHATASE"/>
    <property type="match status" value="1"/>
</dbReference>
<feature type="domain" description="Endonuclease GajA/Old nuclease/RecF-like AAA" evidence="1">
    <location>
        <begin position="1"/>
        <end position="347"/>
    </location>
</feature>
<dbReference type="Pfam" id="PF13175">
    <property type="entry name" value="AAA_15"/>
    <property type="match status" value="1"/>
</dbReference>
<dbReference type="Gene3D" id="3.40.50.300">
    <property type="entry name" value="P-loop containing nucleotide triphosphate hydrolases"/>
    <property type="match status" value="1"/>
</dbReference>
<keyword evidence="6" id="KW-1185">Reference proteome</keyword>
<proteinExistence type="predicted"/>
<dbReference type="EMBL" id="BJOD01000104">
    <property type="protein sequence ID" value="GED28767.1"/>
    <property type="molecule type" value="Genomic_DNA"/>
</dbReference>
<accession>A0A3M8AVP4</accession>
<dbReference type="SUPFAM" id="SSF52540">
    <property type="entry name" value="P-loop containing nucleoside triphosphate hydrolases"/>
    <property type="match status" value="1"/>
</dbReference>
<evidence type="ECO:0000259" key="1">
    <source>
        <dbReference type="Pfam" id="PF13175"/>
    </source>
</evidence>
<dbReference type="OrthoDB" id="308933at2"/>
<evidence type="ECO:0000313" key="3">
    <source>
        <dbReference type="EMBL" id="GED28767.1"/>
    </source>
</evidence>
<reference evidence="4 5" key="1">
    <citation type="submission" date="2018-10" db="EMBL/GenBank/DDBJ databases">
        <title>Phylogenomics of Brevibacillus.</title>
        <authorList>
            <person name="Dunlap C."/>
        </authorList>
    </citation>
    <scope>NUCLEOTIDE SEQUENCE [LARGE SCALE GENOMIC DNA]</scope>
    <source>
        <strain evidence="4 5">NRRL NRS 1219</strain>
    </source>
</reference>
<dbReference type="InterPro" id="IPR051396">
    <property type="entry name" value="Bact_Antivir_Def_Nuclease"/>
</dbReference>
<dbReference type="CDD" id="cd01026">
    <property type="entry name" value="TOPRIM_OLD"/>
    <property type="match status" value="1"/>
</dbReference>
<protein>
    <submittedName>
        <fullName evidence="4">DUF2813 domain-containing protein</fullName>
    </submittedName>
</protein>
<dbReference type="EMBL" id="RHHN01000036">
    <property type="protein sequence ID" value="RNB55219.1"/>
    <property type="molecule type" value="Genomic_DNA"/>
</dbReference>
<dbReference type="AlphaFoldDB" id="A0A3M8AVP4"/>
<evidence type="ECO:0000259" key="2">
    <source>
        <dbReference type="Pfam" id="PF20469"/>
    </source>
</evidence>
<comment type="caution">
    <text evidence="4">The sequence shown here is derived from an EMBL/GenBank/DDBJ whole genome shotgun (WGS) entry which is preliminary data.</text>
</comment>
<evidence type="ECO:0000313" key="5">
    <source>
        <dbReference type="Proteomes" id="UP000276178"/>
    </source>
</evidence>
<gene>
    <name evidence="3" type="ORF">BAG01nite_48690</name>
    <name evidence="4" type="ORF">EB820_12440</name>
</gene>